<dbReference type="InterPro" id="IPR001789">
    <property type="entry name" value="Sig_transdc_resp-reg_receiver"/>
</dbReference>
<evidence type="ECO:0000256" key="5">
    <source>
        <dbReference type="ARBA" id="ARBA00023015"/>
    </source>
</evidence>
<dbReference type="InterPro" id="IPR018060">
    <property type="entry name" value="HTH_AraC"/>
</dbReference>
<dbReference type="GO" id="GO:0005737">
    <property type="term" value="C:cytoplasm"/>
    <property type="evidence" value="ECO:0007669"/>
    <property type="project" value="UniProtKB-SubCell"/>
</dbReference>
<dbReference type="AlphaFoldDB" id="A0ABD4HNW1"/>
<dbReference type="CDD" id="cd17536">
    <property type="entry name" value="REC_YesN-like"/>
    <property type="match status" value="1"/>
</dbReference>
<evidence type="ECO:0000313" key="11">
    <source>
        <dbReference type="EMBL" id="MBA0973057.1"/>
    </source>
</evidence>
<comment type="subcellular location">
    <subcellularLocation>
        <location evidence="1">Cytoplasm</location>
    </subcellularLocation>
</comment>
<keyword evidence="2" id="KW-0963">Cytoplasm</keyword>
<dbReference type="Pfam" id="PF00072">
    <property type="entry name" value="Response_reg"/>
    <property type="match status" value="1"/>
</dbReference>
<evidence type="ECO:0000256" key="3">
    <source>
        <dbReference type="ARBA" id="ARBA00022553"/>
    </source>
</evidence>
<dbReference type="SMART" id="SM00448">
    <property type="entry name" value="REC"/>
    <property type="match status" value="1"/>
</dbReference>
<dbReference type="SMART" id="SM00342">
    <property type="entry name" value="HTH_ARAC"/>
    <property type="match status" value="1"/>
</dbReference>
<dbReference type="GO" id="GO:0000160">
    <property type="term" value="P:phosphorelay signal transduction system"/>
    <property type="evidence" value="ECO:0007669"/>
    <property type="project" value="UniProtKB-KW"/>
</dbReference>
<evidence type="ECO:0000256" key="1">
    <source>
        <dbReference type="ARBA" id="ARBA00004496"/>
    </source>
</evidence>
<dbReference type="SUPFAM" id="SSF46689">
    <property type="entry name" value="Homeodomain-like"/>
    <property type="match status" value="1"/>
</dbReference>
<sequence>MNKYQVLVVDDEEISADGISEIIRQNYSGSLETTTLYSSTQALAYLKENPVDLLITDINMPKLSGIDLIKEIQAIDPEIRIVILTGYGSLTYAQKAMRFGVKHFLQKPAFPDQILESIQDVLKEITERERHELLNLRHLSEQIVLGKTDYSSDKSLSLWMISTADHQRIGEALRHFFEKEKIPYVLGEINPITHYYFSSETDACKLIGPFQKTVSDEHFTIVVLKNVKLSDLAHTYQKGIAYIQWNFYYPDERIVMLDEFPLLATENQRNSKRQLDGLEHILQEKDNDKALSQLEIFFQEAIKGLLPVKLLKQWLLQKFSKVFVENGKSYLEIADFEKKLRQTQTFLELKSLVMTQIKLINQADAFVSPAEKISVNLNRIIDNYYAESELSLKWISQNLLFLNAEHLGRTYLKETGEKFSHHLQATRMLKAKELLESGYKVYEAADMTGYRENPDYFSKLFKKTYGKTPNQILKRSE</sequence>
<dbReference type="InterPro" id="IPR009057">
    <property type="entry name" value="Homeodomain-like_sf"/>
</dbReference>
<evidence type="ECO:0000313" key="12">
    <source>
        <dbReference type="Proteomes" id="UP000571857"/>
    </source>
</evidence>
<evidence type="ECO:0000256" key="6">
    <source>
        <dbReference type="ARBA" id="ARBA00023125"/>
    </source>
</evidence>
<keyword evidence="5" id="KW-0805">Transcription regulation</keyword>
<dbReference type="SUPFAM" id="SSF52172">
    <property type="entry name" value="CheY-like"/>
    <property type="match status" value="1"/>
</dbReference>
<dbReference type="PROSITE" id="PS50110">
    <property type="entry name" value="RESPONSE_REGULATORY"/>
    <property type="match status" value="1"/>
</dbReference>
<dbReference type="Gene3D" id="1.10.10.60">
    <property type="entry name" value="Homeodomain-like"/>
    <property type="match status" value="2"/>
</dbReference>
<keyword evidence="4" id="KW-0902">Two-component regulatory system</keyword>
<keyword evidence="6" id="KW-0238">DNA-binding</keyword>
<dbReference type="Proteomes" id="UP000571857">
    <property type="component" value="Unassembled WGS sequence"/>
</dbReference>
<protein>
    <submittedName>
        <fullName evidence="11">Response regulator</fullName>
    </submittedName>
</protein>
<dbReference type="InterPro" id="IPR011006">
    <property type="entry name" value="CheY-like_superfamily"/>
</dbReference>
<feature type="domain" description="Response regulatory" evidence="10">
    <location>
        <begin position="5"/>
        <end position="122"/>
    </location>
</feature>
<dbReference type="EMBL" id="JABXJK010000060">
    <property type="protein sequence ID" value="MBA0973057.1"/>
    <property type="molecule type" value="Genomic_DNA"/>
</dbReference>
<evidence type="ECO:0000256" key="7">
    <source>
        <dbReference type="ARBA" id="ARBA00023163"/>
    </source>
</evidence>
<gene>
    <name evidence="11" type="ORF">HWH42_10835</name>
</gene>
<name>A0ABD4HNW1_ENTGA</name>
<keyword evidence="3 8" id="KW-0597">Phosphoprotein</keyword>
<evidence type="ECO:0000259" key="9">
    <source>
        <dbReference type="PROSITE" id="PS01124"/>
    </source>
</evidence>
<evidence type="ECO:0000256" key="2">
    <source>
        <dbReference type="ARBA" id="ARBA00022490"/>
    </source>
</evidence>
<dbReference type="RefSeq" id="WP_176333447.1">
    <property type="nucleotide sequence ID" value="NZ_CAKOCH010000004.1"/>
</dbReference>
<keyword evidence="7" id="KW-0804">Transcription</keyword>
<comment type="caution">
    <text evidence="11">The sequence shown here is derived from an EMBL/GenBank/DDBJ whole genome shotgun (WGS) entry which is preliminary data.</text>
</comment>
<evidence type="ECO:0000256" key="4">
    <source>
        <dbReference type="ARBA" id="ARBA00023012"/>
    </source>
</evidence>
<feature type="modified residue" description="4-aspartylphosphate" evidence="8">
    <location>
        <position position="57"/>
    </location>
</feature>
<dbReference type="PANTHER" id="PTHR42713:SF3">
    <property type="entry name" value="TRANSCRIPTIONAL REGULATORY PROTEIN HPTR"/>
    <property type="match status" value="1"/>
</dbReference>
<dbReference type="Gene3D" id="3.40.50.2300">
    <property type="match status" value="1"/>
</dbReference>
<feature type="domain" description="HTH araC/xylS-type" evidence="9">
    <location>
        <begin position="402"/>
        <end position="475"/>
    </location>
</feature>
<dbReference type="PROSITE" id="PS01124">
    <property type="entry name" value="HTH_ARAC_FAMILY_2"/>
    <property type="match status" value="1"/>
</dbReference>
<organism evidence="11 12">
    <name type="scientific">Enterococcus gallinarum</name>
    <dbReference type="NCBI Taxonomy" id="1353"/>
    <lineage>
        <taxon>Bacteria</taxon>
        <taxon>Bacillati</taxon>
        <taxon>Bacillota</taxon>
        <taxon>Bacilli</taxon>
        <taxon>Lactobacillales</taxon>
        <taxon>Enterococcaceae</taxon>
        <taxon>Enterococcus</taxon>
    </lineage>
</organism>
<proteinExistence type="predicted"/>
<dbReference type="PANTHER" id="PTHR42713">
    <property type="entry name" value="HISTIDINE KINASE-RELATED"/>
    <property type="match status" value="1"/>
</dbReference>
<evidence type="ECO:0000256" key="8">
    <source>
        <dbReference type="PROSITE-ProRule" id="PRU00169"/>
    </source>
</evidence>
<dbReference type="Pfam" id="PF12833">
    <property type="entry name" value="HTH_18"/>
    <property type="match status" value="1"/>
</dbReference>
<evidence type="ECO:0000259" key="10">
    <source>
        <dbReference type="PROSITE" id="PS50110"/>
    </source>
</evidence>
<dbReference type="InterPro" id="IPR051552">
    <property type="entry name" value="HptR"/>
</dbReference>
<accession>A0ABD4HNW1</accession>
<reference evidence="11 12" key="1">
    <citation type="submission" date="2020-06" db="EMBL/GenBank/DDBJ databases">
        <title>Crossreactivity between MHC class I-restricted antigens from cancer cells and an enterococcal bacteriophage.</title>
        <authorList>
            <person name="Fluckiger A."/>
            <person name="Daillere R."/>
            <person name="Sassi M."/>
            <person name="Cattoir V."/>
            <person name="Kroemer G."/>
            <person name="Zitvogel L."/>
        </authorList>
    </citation>
    <scope>NUCLEOTIDE SEQUENCE [LARGE SCALE GENOMIC DNA]</scope>
    <source>
        <strain evidence="11 12">EG4</strain>
    </source>
</reference>
<dbReference type="GO" id="GO:0003677">
    <property type="term" value="F:DNA binding"/>
    <property type="evidence" value="ECO:0007669"/>
    <property type="project" value="UniProtKB-KW"/>
</dbReference>